<keyword evidence="3" id="KW-0813">Transport</keyword>
<comment type="subcellular location">
    <subcellularLocation>
        <location evidence="1">Endomembrane system</location>
        <topology evidence="1">Multi-pass membrane protein</topology>
    </subcellularLocation>
</comment>
<keyword evidence="12" id="KW-1185">Reference proteome</keyword>
<dbReference type="InterPro" id="IPR004837">
    <property type="entry name" value="NaCa_Exmemb"/>
</dbReference>
<feature type="transmembrane region" description="Helical" evidence="9">
    <location>
        <begin position="142"/>
        <end position="163"/>
    </location>
</feature>
<dbReference type="InterPro" id="IPR004713">
    <property type="entry name" value="CaH_exchang"/>
</dbReference>
<evidence type="ECO:0000256" key="9">
    <source>
        <dbReference type="SAM" id="Phobius"/>
    </source>
</evidence>
<feature type="domain" description="Sodium/calcium exchanger membrane region" evidence="10">
    <location>
        <begin position="111"/>
        <end position="264"/>
    </location>
</feature>
<evidence type="ECO:0000256" key="7">
    <source>
        <dbReference type="ARBA" id="ARBA00023136"/>
    </source>
</evidence>
<feature type="transmembrane region" description="Helical" evidence="9">
    <location>
        <begin position="111"/>
        <end position="130"/>
    </location>
</feature>
<feature type="transmembrane region" description="Helical" evidence="9">
    <location>
        <begin position="530"/>
        <end position="557"/>
    </location>
</feature>
<dbReference type="Gene3D" id="1.20.1420.30">
    <property type="entry name" value="NCX, central ion-binding region"/>
    <property type="match status" value="2"/>
</dbReference>
<dbReference type="OrthoDB" id="1699231at2759"/>
<reference evidence="11 12" key="1">
    <citation type="submission" date="2013-03" db="EMBL/GenBank/DDBJ databases">
        <title>The Genome Sequence of Cladophialophora psammophila CBS 110553.</title>
        <authorList>
            <consortium name="The Broad Institute Genomics Platform"/>
            <person name="Cuomo C."/>
            <person name="de Hoog S."/>
            <person name="Gorbushina A."/>
            <person name="Walker B."/>
            <person name="Young S.K."/>
            <person name="Zeng Q."/>
            <person name="Gargeya S."/>
            <person name="Fitzgerald M."/>
            <person name="Haas B."/>
            <person name="Abouelleil A."/>
            <person name="Allen A.W."/>
            <person name="Alvarado L."/>
            <person name="Arachchi H.M."/>
            <person name="Berlin A.M."/>
            <person name="Chapman S.B."/>
            <person name="Gainer-Dewar J."/>
            <person name="Goldberg J."/>
            <person name="Griggs A."/>
            <person name="Gujja S."/>
            <person name="Hansen M."/>
            <person name="Howarth C."/>
            <person name="Imamovic A."/>
            <person name="Ireland A."/>
            <person name="Larimer J."/>
            <person name="McCowan C."/>
            <person name="Murphy C."/>
            <person name="Pearson M."/>
            <person name="Poon T.W."/>
            <person name="Priest M."/>
            <person name="Roberts A."/>
            <person name="Saif S."/>
            <person name="Shea T."/>
            <person name="Sisk P."/>
            <person name="Sykes S."/>
            <person name="Wortman J."/>
            <person name="Nusbaum C."/>
            <person name="Birren B."/>
        </authorList>
    </citation>
    <scope>NUCLEOTIDE SEQUENCE [LARGE SCALE GENOMIC DNA]</scope>
    <source>
        <strain evidence="11 12">CBS 110553</strain>
    </source>
</reference>
<evidence type="ECO:0000313" key="11">
    <source>
        <dbReference type="EMBL" id="EXJ72607.1"/>
    </source>
</evidence>
<feature type="region of interest" description="Disordered" evidence="8">
    <location>
        <begin position="39"/>
        <end position="66"/>
    </location>
</feature>
<dbReference type="STRING" id="1182543.W9WWL8"/>
<keyword evidence="6" id="KW-0406">Ion transport</keyword>
<dbReference type="FunFam" id="1.20.1420.30:FF:000011">
    <property type="entry name" value="Vacuolar calcium ion transporter"/>
    <property type="match status" value="1"/>
</dbReference>
<evidence type="ECO:0000256" key="3">
    <source>
        <dbReference type="ARBA" id="ARBA00022448"/>
    </source>
</evidence>
<gene>
    <name evidence="11" type="ORF">A1O5_03753</name>
</gene>
<feature type="transmembrane region" description="Helical" evidence="9">
    <location>
        <begin position="244"/>
        <end position="262"/>
    </location>
</feature>
<dbReference type="GO" id="GO:0012505">
    <property type="term" value="C:endomembrane system"/>
    <property type="evidence" value="ECO:0007669"/>
    <property type="project" value="UniProtKB-SubCell"/>
</dbReference>
<feature type="transmembrane region" description="Helical" evidence="9">
    <location>
        <begin position="213"/>
        <end position="232"/>
    </location>
</feature>
<feature type="transmembrane region" description="Helical" evidence="9">
    <location>
        <begin position="591"/>
        <end position="611"/>
    </location>
</feature>
<dbReference type="InterPro" id="IPR044880">
    <property type="entry name" value="NCX_ion-bd_dom_sf"/>
</dbReference>
<dbReference type="GO" id="GO:0015369">
    <property type="term" value="F:calcium:proton antiporter activity"/>
    <property type="evidence" value="ECO:0007669"/>
    <property type="project" value="TreeGrafter"/>
</dbReference>
<evidence type="ECO:0000313" key="12">
    <source>
        <dbReference type="Proteomes" id="UP000019471"/>
    </source>
</evidence>
<feature type="domain" description="Sodium/calcium exchanger membrane region" evidence="10">
    <location>
        <begin position="466"/>
        <end position="609"/>
    </location>
</feature>
<protein>
    <recommendedName>
        <fullName evidence="10">Sodium/calcium exchanger membrane region domain-containing protein</fullName>
    </recommendedName>
</protein>
<keyword evidence="5 9" id="KW-1133">Transmembrane helix</keyword>
<evidence type="ECO:0000256" key="6">
    <source>
        <dbReference type="ARBA" id="ARBA00023065"/>
    </source>
</evidence>
<keyword evidence="4 9" id="KW-0812">Transmembrane</keyword>
<feature type="compositionally biased region" description="Polar residues" evidence="8">
    <location>
        <begin position="49"/>
        <end position="59"/>
    </location>
</feature>
<dbReference type="GeneID" id="19188481"/>
<dbReference type="PANTHER" id="PTHR31503">
    <property type="entry name" value="VACUOLAR CALCIUM ION TRANSPORTER"/>
    <property type="match status" value="1"/>
</dbReference>
<evidence type="ECO:0000259" key="10">
    <source>
        <dbReference type="Pfam" id="PF01699"/>
    </source>
</evidence>
<evidence type="ECO:0000256" key="2">
    <source>
        <dbReference type="ARBA" id="ARBA00008170"/>
    </source>
</evidence>
<evidence type="ECO:0000256" key="4">
    <source>
        <dbReference type="ARBA" id="ARBA00022692"/>
    </source>
</evidence>
<feature type="compositionally biased region" description="Basic and acidic residues" evidence="8">
    <location>
        <begin position="354"/>
        <end position="370"/>
    </location>
</feature>
<feature type="transmembrane region" description="Helical" evidence="9">
    <location>
        <begin position="169"/>
        <end position="192"/>
    </location>
</feature>
<feature type="transmembrane region" description="Helical" evidence="9">
    <location>
        <begin position="563"/>
        <end position="584"/>
    </location>
</feature>
<organism evidence="11 12">
    <name type="scientific">Cladophialophora psammophila CBS 110553</name>
    <dbReference type="NCBI Taxonomy" id="1182543"/>
    <lineage>
        <taxon>Eukaryota</taxon>
        <taxon>Fungi</taxon>
        <taxon>Dikarya</taxon>
        <taxon>Ascomycota</taxon>
        <taxon>Pezizomycotina</taxon>
        <taxon>Eurotiomycetes</taxon>
        <taxon>Chaetothyriomycetidae</taxon>
        <taxon>Chaetothyriales</taxon>
        <taxon>Herpotrichiellaceae</taxon>
        <taxon>Cladophialophora</taxon>
    </lineage>
</organism>
<dbReference type="GO" id="GO:0006874">
    <property type="term" value="P:intracellular calcium ion homeostasis"/>
    <property type="evidence" value="ECO:0007669"/>
    <property type="project" value="TreeGrafter"/>
</dbReference>
<dbReference type="Pfam" id="PF01699">
    <property type="entry name" value="Na_Ca_ex"/>
    <property type="match status" value="2"/>
</dbReference>
<dbReference type="GO" id="GO:0000329">
    <property type="term" value="C:fungal-type vacuole membrane"/>
    <property type="evidence" value="ECO:0007669"/>
    <property type="project" value="TreeGrafter"/>
</dbReference>
<evidence type="ECO:0000256" key="8">
    <source>
        <dbReference type="SAM" id="MobiDB-lite"/>
    </source>
</evidence>
<feature type="compositionally biased region" description="Low complexity" evidence="8">
    <location>
        <begin position="293"/>
        <end position="310"/>
    </location>
</feature>
<dbReference type="eggNOG" id="KOG1397">
    <property type="taxonomic scope" value="Eukaryota"/>
</dbReference>
<name>W9WWL8_9EURO</name>
<evidence type="ECO:0000256" key="1">
    <source>
        <dbReference type="ARBA" id="ARBA00004127"/>
    </source>
</evidence>
<feature type="region of interest" description="Disordered" evidence="8">
    <location>
        <begin position="291"/>
        <end position="459"/>
    </location>
</feature>
<dbReference type="HOGENOM" id="CLU_008721_3_1_1"/>
<dbReference type="FunFam" id="1.20.1420.30:FF:000016">
    <property type="entry name" value="Membrane bound cation transporter"/>
    <property type="match status" value="1"/>
</dbReference>
<evidence type="ECO:0000256" key="5">
    <source>
        <dbReference type="ARBA" id="ARBA00022989"/>
    </source>
</evidence>
<dbReference type="EMBL" id="AMGX01000005">
    <property type="protein sequence ID" value="EXJ72607.1"/>
    <property type="molecule type" value="Genomic_DNA"/>
</dbReference>
<dbReference type="AlphaFoldDB" id="W9WWL8"/>
<proteinExistence type="inferred from homology"/>
<comment type="similarity">
    <text evidence="2">Belongs to the Ca(2+):cation antiporter (CaCA) (TC 2.A.19) family.</text>
</comment>
<dbReference type="PANTHER" id="PTHR31503:SF18">
    <property type="entry name" value="CA(2+)_H(+) EXCHANGER, PUTATIVE (EUROFUNG)-RELATED"/>
    <property type="match status" value="1"/>
</dbReference>
<dbReference type="RefSeq" id="XP_007742554.1">
    <property type="nucleotide sequence ID" value="XM_007744364.1"/>
</dbReference>
<accession>W9WWL8</accession>
<sequence length="626" mass="67499">MRMLPSPPFSVPTSPFLANLYSDRVRAWAHSSAHKHNFNPWSPVRDSHGSSASEDQPQNADAAEQKKPKGSVFIRVLANIKVALFHSWVNVLLVFVPVGIAIHFAGVNQNVVFAINAVAIIPLAGLLTFATESVAHRLGPTLGALLNVSFGNAVELIIFIALVKDEIRIVQASLIGSLLANLLLILGMAFLIGGLEFQEQIYDSTVTQTSACLLALAVLSLLIPTAFHASFSDLQKADRAVIKLSRGTSVILLIIYVLYLLFQLKSHAYLYQGTPQHIIDEEATPGILQRLDSTSSSSVRSSRSSATSAGSHRRVSKRLKAKLGRRREVKTEVESEADPEQAVVQLRQNVSDDQAEKTAEAQEIKSRDASMEEGMPPNPPATSAKDKKPNTGPRGLSFRPPPVFRSSTHPSSRGREAKYPSHPLRHYQSAPDHQSRSPGAARIARRSSPKNSPAEEDAPPMSQTASIILLLASTGLVALCAEFLVGSIEHLVEDSPLSEAFIGLIILPVVGNAAEHVTAVTVAAKNKLDLALGVSLGSSIQIALFVTPFVVILGWIMDKDMSLYFSLFETGSLFVSTFIVNFLVLDGRSNYLEGALLCACYVIVAVGAYFFPDGQDQSSLTSGPSN</sequence>
<comment type="caution">
    <text evidence="11">The sequence shown here is derived from an EMBL/GenBank/DDBJ whole genome shotgun (WGS) entry which is preliminary data.</text>
</comment>
<feature type="transmembrane region" description="Helical" evidence="9">
    <location>
        <begin position="500"/>
        <end position="523"/>
    </location>
</feature>
<keyword evidence="7 9" id="KW-0472">Membrane</keyword>
<feature type="transmembrane region" description="Helical" evidence="9">
    <location>
        <begin position="83"/>
        <end position="105"/>
    </location>
</feature>
<dbReference type="Proteomes" id="UP000019471">
    <property type="component" value="Unassembled WGS sequence"/>
</dbReference>
<feature type="compositionally biased region" description="Basic residues" evidence="8">
    <location>
        <begin position="311"/>
        <end position="328"/>
    </location>
</feature>